<dbReference type="AlphaFoldDB" id="A0A919S060"/>
<dbReference type="Pfam" id="PF08282">
    <property type="entry name" value="Hydrolase_3"/>
    <property type="match status" value="1"/>
</dbReference>
<dbReference type="NCBIfam" id="TIGR00099">
    <property type="entry name" value="Cof-subfamily"/>
    <property type="match status" value="1"/>
</dbReference>
<dbReference type="PANTHER" id="PTHR10000:SF8">
    <property type="entry name" value="HAD SUPERFAMILY HYDROLASE-LIKE, TYPE 3"/>
    <property type="match status" value="1"/>
</dbReference>
<dbReference type="GO" id="GO:0000287">
    <property type="term" value="F:magnesium ion binding"/>
    <property type="evidence" value="ECO:0007669"/>
    <property type="project" value="TreeGrafter"/>
</dbReference>
<name>A0A919S060_9CLOT</name>
<evidence type="ECO:0000313" key="1">
    <source>
        <dbReference type="EMBL" id="GIM28720.1"/>
    </source>
</evidence>
<gene>
    <name evidence="1" type="ORF">CPJCM30710_13860</name>
</gene>
<dbReference type="RefSeq" id="WP_212903447.1">
    <property type="nucleotide sequence ID" value="NZ_BOPZ01000009.1"/>
</dbReference>
<dbReference type="SUPFAM" id="SSF56784">
    <property type="entry name" value="HAD-like"/>
    <property type="match status" value="1"/>
</dbReference>
<dbReference type="CDD" id="cd07516">
    <property type="entry name" value="HAD_Pase"/>
    <property type="match status" value="1"/>
</dbReference>
<protein>
    <submittedName>
        <fullName evidence="1">Haloacid dehalogenase</fullName>
    </submittedName>
</protein>
<dbReference type="InterPro" id="IPR006379">
    <property type="entry name" value="HAD-SF_hydro_IIB"/>
</dbReference>
<dbReference type="InterPro" id="IPR023214">
    <property type="entry name" value="HAD_sf"/>
</dbReference>
<reference evidence="1" key="1">
    <citation type="submission" date="2021-03" db="EMBL/GenBank/DDBJ databases">
        <title>Taxonomic study of Clostridium polyendosporum from meadow-gley soil under rice.</title>
        <authorList>
            <person name="Kobayashi H."/>
            <person name="Tanizawa Y."/>
            <person name="Yagura M."/>
        </authorList>
    </citation>
    <scope>NUCLEOTIDE SEQUENCE</scope>
    <source>
        <strain evidence="1">JCM 30710</strain>
    </source>
</reference>
<dbReference type="InterPro" id="IPR036412">
    <property type="entry name" value="HAD-like_sf"/>
</dbReference>
<evidence type="ECO:0000313" key="2">
    <source>
        <dbReference type="Proteomes" id="UP000679179"/>
    </source>
</evidence>
<dbReference type="SFLD" id="SFLDG01140">
    <property type="entry name" value="C2.B:_Phosphomannomutase_and_P"/>
    <property type="match status" value="1"/>
</dbReference>
<dbReference type="Gene3D" id="3.30.1240.10">
    <property type="match status" value="1"/>
</dbReference>
<accession>A0A919S060</accession>
<dbReference type="Gene3D" id="3.40.50.1000">
    <property type="entry name" value="HAD superfamily/HAD-like"/>
    <property type="match status" value="1"/>
</dbReference>
<dbReference type="EMBL" id="BOPZ01000009">
    <property type="protein sequence ID" value="GIM28720.1"/>
    <property type="molecule type" value="Genomic_DNA"/>
</dbReference>
<organism evidence="1 2">
    <name type="scientific">Clostridium polyendosporum</name>
    <dbReference type="NCBI Taxonomy" id="69208"/>
    <lineage>
        <taxon>Bacteria</taxon>
        <taxon>Bacillati</taxon>
        <taxon>Bacillota</taxon>
        <taxon>Clostridia</taxon>
        <taxon>Eubacteriales</taxon>
        <taxon>Clostridiaceae</taxon>
        <taxon>Clostridium</taxon>
    </lineage>
</organism>
<sequence length="286" mass="32106">MKYKLICIDMDGTLLSDIHTVSEENKQALKKATEMGVKIAITTGRLFTSAKYYSHLTGVKAPIISSNGAYIREKDKEEVIYQSVLNKDQFVKIYNVVKKHGLLTYLNTFDTVISEIVINEENSYKITNKHSAEEYKIKFDEGIDLREGFEKYEGNILKVICIEHEDTEKLQKAKMELRQYHDLEVVSSGPDNFEVMSAGTSKGAAVKRLAEVLGIKREEVICIGDSENDLSMIEYAGLGVAMGNASEEIKKAADYITDKNTNAGVAKAINKFILEENNKKEEIVLL</sequence>
<dbReference type="NCBIfam" id="TIGR01484">
    <property type="entry name" value="HAD-SF-IIB"/>
    <property type="match status" value="1"/>
</dbReference>
<dbReference type="GO" id="GO:0016791">
    <property type="term" value="F:phosphatase activity"/>
    <property type="evidence" value="ECO:0007669"/>
    <property type="project" value="TreeGrafter"/>
</dbReference>
<dbReference type="Proteomes" id="UP000679179">
    <property type="component" value="Unassembled WGS sequence"/>
</dbReference>
<dbReference type="PROSITE" id="PS01228">
    <property type="entry name" value="COF_1"/>
    <property type="match status" value="1"/>
</dbReference>
<dbReference type="SFLD" id="SFLDS00003">
    <property type="entry name" value="Haloacid_Dehalogenase"/>
    <property type="match status" value="1"/>
</dbReference>
<dbReference type="GO" id="GO:0005829">
    <property type="term" value="C:cytosol"/>
    <property type="evidence" value="ECO:0007669"/>
    <property type="project" value="TreeGrafter"/>
</dbReference>
<dbReference type="InterPro" id="IPR000150">
    <property type="entry name" value="Cof"/>
</dbReference>
<dbReference type="SFLD" id="SFLDG01144">
    <property type="entry name" value="C2.B.4:_PGP_Like"/>
    <property type="match status" value="1"/>
</dbReference>
<dbReference type="PROSITE" id="PS01229">
    <property type="entry name" value="COF_2"/>
    <property type="match status" value="1"/>
</dbReference>
<proteinExistence type="predicted"/>
<dbReference type="PANTHER" id="PTHR10000">
    <property type="entry name" value="PHOSPHOSERINE PHOSPHATASE"/>
    <property type="match status" value="1"/>
</dbReference>
<keyword evidence="2" id="KW-1185">Reference proteome</keyword>
<comment type="caution">
    <text evidence="1">The sequence shown here is derived from an EMBL/GenBank/DDBJ whole genome shotgun (WGS) entry which is preliminary data.</text>
</comment>